<name>A0ABQ9HJJ9_9NEOP</name>
<evidence type="ECO:0000313" key="3">
    <source>
        <dbReference type="Proteomes" id="UP001159363"/>
    </source>
</evidence>
<proteinExistence type="predicted"/>
<accession>A0ABQ9HJJ9</accession>
<evidence type="ECO:0000256" key="1">
    <source>
        <dbReference type="SAM" id="MobiDB-lite"/>
    </source>
</evidence>
<evidence type="ECO:0000313" key="2">
    <source>
        <dbReference type="EMBL" id="KAJ8884516.1"/>
    </source>
</evidence>
<keyword evidence="3" id="KW-1185">Reference proteome</keyword>
<sequence>MRVGHRTSVSVACRRRTSRQLPPEDGQQDDAPSPPTRDLCTAAFGYIHDDERACDDTVTSVHVSETLSSKSFVRERACTGVNRHAALQRTRAVVQRTSWKPHHNALEEMKRKCEKKCLNVTTNMSHERFRNGSSLTQGVTIMYQVPLKYNEDIIKATKDNTTSTSADVQTCRLRHLALRSREHAGGQSPAVTSPTCNEGQHNINERRRADMPSTPLGTAISRTITCSDVTNVQRRTTQHQRAPTCRHAVYANWHCDLVSMQADNHLQSACRRPIARRPRTSGQLPPEDQQLEGVPLPPTRDLCTAAFGYLQECDISVVSKYDTKFGETELIGRSSFVRAKYSMKN</sequence>
<feature type="region of interest" description="Disordered" evidence="1">
    <location>
        <begin position="1"/>
        <end position="36"/>
    </location>
</feature>
<comment type="caution">
    <text evidence="2">The sequence shown here is derived from an EMBL/GenBank/DDBJ whole genome shotgun (WGS) entry which is preliminary data.</text>
</comment>
<dbReference type="EMBL" id="JARBHB010000005">
    <property type="protein sequence ID" value="KAJ8884516.1"/>
    <property type="molecule type" value="Genomic_DNA"/>
</dbReference>
<organism evidence="2 3">
    <name type="scientific">Dryococelus australis</name>
    <dbReference type="NCBI Taxonomy" id="614101"/>
    <lineage>
        <taxon>Eukaryota</taxon>
        <taxon>Metazoa</taxon>
        <taxon>Ecdysozoa</taxon>
        <taxon>Arthropoda</taxon>
        <taxon>Hexapoda</taxon>
        <taxon>Insecta</taxon>
        <taxon>Pterygota</taxon>
        <taxon>Neoptera</taxon>
        <taxon>Polyneoptera</taxon>
        <taxon>Phasmatodea</taxon>
        <taxon>Verophasmatodea</taxon>
        <taxon>Anareolatae</taxon>
        <taxon>Phasmatidae</taxon>
        <taxon>Eurycanthinae</taxon>
        <taxon>Dryococelus</taxon>
    </lineage>
</organism>
<dbReference type="Proteomes" id="UP001159363">
    <property type="component" value="Chromosome 4"/>
</dbReference>
<protein>
    <submittedName>
        <fullName evidence="2">Uncharacterized protein</fullName>
    </submittedName>
</protein>
<gene>
    <name evidence="2" type="ORF">PR048_016373</name>
</gene>
<feature type="region of interest" description="Disordered" evidence="1">
    <location>
        <begin position="276"/>
        <end position="295"/>
    </location>
</feature>
<reference evidence="2 3" key="1">
    <citation type="submission" date="2023-02" db="EMBL/GenBank/DDBJ databases">
        <title>LHISI_Scaffold_Assembly.</title>
        <authorList>
            <person name="Stuart O.P."/>
            <person name="Cleave R."/>
            <person name="Magrath M.J.L."/>
            <person name="Mikheyev A.S."/>
        </authorList>
    </citation>
    <scope>NUCLEOTIDE SEQUENCE [LARGE SCALE GENOMIC DNA]</scope>
    <source>
        <strain evidence="2">Daus_M_001</strain>
        <tissue evidence="2">Leg muscle</tissue>
    </source>
</reference>